<dbReference type="Pfam" id="PF00330">
    <property type="entry name" value="Aconitase"/>
    <property type="match status" value="1"/>
</dbReference>
<dbReference type="GO" id="GO:0006099">
    <property type="term" value="P:tricarboxylic acid cycle"/>
    <property type="evidence" value="ECO:0007669"/>
    <property type="project" value="TreeGrafter"/>
</dbReference>
<dbReference type="PANTHER" id="PTHR43160">
    <property type="entry name" value="ACONITATE HYDRATASE B"/>
    <property type="match status" value="1"/>
</dbReference>
<evidence type="ECO:0000313" key="4">
    <source>
        <dbReference type="EMBL" id="VEL31244.1"/>
    </source>
</evidence>
<dbReference type="SUPFAM" id="SSF53732">
    <property type="entry name" value="Aconitase iron-sulfur domain"/>
    <property type="match status" value="1"/>
</dbReference>
<dbReference type="EMBL" id="CAAALY010120224">
    <property type="protein sequence ID" value="VEL31244.1"/>
    <property type="molecule type" value="Genomic_DNA"/>
</dbReference>
<evidence type="ECO:0000259" key="3">
    <source>
        <dbReference type="Pfam" id="PF00330"/>
    </source>
</evidence>
<dbReference type="InterPro" id="IPR036008">
    <property type="entry name" value="Aconitase_4Fe-4S_dom"/>
</dbReference>
<dbReference type="PANTHER" id="PTHR43160:SF3">
    <property type="entry name" value="ACONITATE HYDRATASE, MITOCHONDRIAL"/>
    <property type="match status" value="1"/>
</dbReference>
<dbReference type="GO" id="GO:0005739">
    <property type="term" value="C:mitochondrion"/>
    <property type="evidence" value="ECO:0007669"/>
    <property type="project" value="TreeGrafter"/>
</dbReference>
<dbReference type="InterPro" id="IPR015932">
    <property type="entry name" value="Aconitase_dom2"/>
</dbReference>
<dbReference type="GO" id="GO:0003994">
    <property type="term" value="F:aconitate hydratase activity"/>
    <property type="evidence" value="ECO:0007669"/>
    <property type="project" value="TreeGrafter"/>
</dbReference>
<dbReference type="Proteomes" id="UP000784294">
    <property type="component" value="Unassembled WGS sequence"/>
</dbReference>
<evidence type="ECO:0000256" key="2">
    <source>
        <dbReference type="ARBA" id="ARBA00007185"/>
    </source>
</evidence>
<comment type="caution">
    <text evidence="4">The sequence shown here is derived from an EMBL/GenBank/DDBJ whole genome shotgun (WGS) entry which is preliminary data.</text>
</comment>
<comment type="similarity">
    <text evidence="2">Belongs to the aconitase/IPM isomerase family.</text>
</comment>
<evidence type="ECO:0000313" key="5">
    <source>
        <dbReference type="Proteomes" id="UP000784294"/>
    </source>
</evidence>
<dbReference type="Gene3D" id="3.40.1060.10">
    <property type="entry name" value="Aconitase, Domain 2"/>
    <property type="match status" value="1"/>
</dbReference>
<protein>
    <recommendedName>
        <fullName evidence="3">Aconitase/3-isopropylmalate dehydratase large subunit alpha/beta/alpha domain-containing protein</fullName>
    </recommendedName>
</protein>
<name>A0A448X908_9PLAT</name>
<dbReference type="GO" id="GO:0051539">
    <property type="term" value="F:4 iron, 4 sulfur cluster binding"/>
    <property type="evidence" value="ECO:0007669"/>
    <property type="project" value="TreeGrafter"/>
</dbReference>
<evidence type="ECO:0000256" key="1">
    <source>
        <dbReference type="ARBA" id="ARBA00001966"/>
    </source>
</evidence>
<dbReference type="AlphaFoldDB" id="A0A448X908"/>
<feature type="domain" description="Aconitase/3-isopropylmalate dehydratase large subunit alpha/beta/alpha" evidence="3">
    <location>
        <begin position="1"/>
        <end position="85"/>
    </location>
</feature>
<dbReference type="InterPro" id="IPR050926">
    <property type="entry name" value="Aconitase/IPM_isomerase"/>
</dbReference>
<dbReference type="GO" id="GO:0005829">
    <property type="term" value="C:cytosol"/>
    <property type="evidence" value="ECO:0007669"/>
    <property type="project" value="TreeGrafter"/>
</dbReference>
<dbReference type="OrthoDB" id="2224430at2759"/>
<sequence>MATICNMGAEIGATTSVFPFNDRMVDFLRATGRSSIADAANKVKVSLLSPDPKCVYDQLIEIDLNTLEPHVNGPFTPDLAHPISQVDFVICVFGTKLWISLFLKD</sequence>
<dbReference type="InterPro" id="IPR001030">
    <property type="entry name" value="Acoase/IPM_deHydtase_lsu_aba"/>
</dbReference>
<organism evidence="4 5">
    <name type="scientific">Protopolystoma xenopodis</name>
    <dbReference type="NCBI Taxonomy" id="117903"/>
    <lineage>
        <taxon>Eukaryota</taxon>
        <taxon>Metazoa</taxon>
        <taxon>Spiralia</taxon>
        <taxon>Lophotrochozoa</taxon>
        <taxon>Platyhelminthes</taxon>
        <taxon>Monogenea</taxon>
        <taxon>Polyopisthocotylea</taxon>
        <taxon>Polystomatidea</taxon>
        <taxon>Polystomatidae</taxon>
        <taxon>Protopolystoma</taxon>
    </lineage>
</organism>
<accession>A0A448X908</accession>
<comment type="cofactor">
    <cofactor evidence="1">
        <name>[4Fe-4S] cluster</name>
        <dbReference type="ChEBI" id="CHEBI:49883"/>
    </cofactor>
</comment>
<reference evidence="4" key="1">
    <citation type="submission" date="2018-11" db="EMBL/GenBank/DDBJ databases">
        <authorList>
            <consortium name="Pathogen Informatics"/>
        </authorList>
    </citation>
    <scope>NUCLEOTIDE SEQUENCE</scope>
</reference>
<proteinExistence type="inferred from homology"/>
<gene>
    <name evidence="4" type="ORF">PXEA_LOCUS24684</name>
</gene>
<keyword evidence="5" id="KW-1185">Reference proteome</keyword>